<evidence type="ECO:0000313" key="4">
    <source>
        <dbReference type="EMBL" id="STP13825.1"/>
    </source>
</evidence>
<dbReference type="EMBL" id="UGHZ01000006">
    <property type="protein sequence ID" value="STP13825.1"/>
    <property type="molecule type" value="Genomic_DNA"/>
</dbReference>
<evidence type="ECO:0000313" key="5">
    <source>
        <dbReference type="Proteomes" id="UP000255335"/>
    </source>
</evidence>
<dbReference type="EMBL" id="UGHZ01000006">
    <property type="protein sequence ID" value="STP13810.1"/>
    <property type="molecule type" value="Genomic_DNA"/>
</dbReference>
<dbReference type="RefSeq" id="WP_115025485.1">
    <property type="nucleotide sequence ID" value="NZ_UGHZ01000001.1"/>
</dbReference>
<dbReference type="EMBL" id="UGHZ01000001">
    <property type="protein sequence ID" value="STP08622.1"/>
    <property type="molecule type" value="Genomic_DNA"/>
</dbReference>
<organism evidence="2 5">
    <name type="scientific">Helicobacter cinaedi</name>
    <dbReference type="NCBI Taxonomy" id="213"/>
    <lineage>
        <taxon>Bacteria</taxon>
        <taxon>Pseudomonadati</taxon>
        <taxon>Campylobacterota</taxon>
        <taxon>Epsilonproteobacteria</taxon>
        <taxon>Campylobacterales</taxon>
        <taxon>Helicobacteraceae</taxon>
        <taxon>Helicobacter</taxon>
    </lineage>
</organism>
<reference evidence="2 5" key="1">
    <citation type="submission" date="2018-06" db="EMBL/GenBank/DDBJ databases">
        <authorList>
            <consortium name="Pathogen Informatics"/>
            <person name="Doyle S."/>
        </authorList>
    </citation>
    <scope>NUCLEOTIDE SEQUENCE [LARGE SCALE GENOMIC DNA]</scope>
    <source>
        <strain evidence="2 5">NCTC12221</strain>
    </source>
</reference>
<dbReference type="Proteomes" id="UP000255335">
    <property type="component" value="Unassembled WGS sequence"/>
</dbReference>
<evidence type="ECO:0000313" key="2">
    <source>
        <dbReference type="EMBL" id="STP09938.1"/>
    </source>
</evidence>
<gene>
    <name evidence="1" type="ORF">NCTC12221_00034</name>
    <name evidence="2" type="ORF">NCTC12221_01396</name>
    <name evidence="3" type="ORF">NCTC12221_01888</name>
    <name evidence="4" type="ORF">NCTC12221_01903</name>
</gene>
<sequence length="97" mass="11487">MLVGVKNHYSYGFYGVNNEFEIYDLFSGKVVDKFISMSGSSEREEILHNIFNAKKSFDFKEILSAHKGLYYRFFISKRDKYLIRLAQKAIKRMREIA</sequence>
<evidence type="ECO:0000313" key="3">
    <source>
        <dbReference type="EMBL" id="STP13810.1"/>
    </source>
</evidence>
<dbReference type="AlphaFoldDB" id="A0A377JQD0"/>
<dbReference type="EMBL" id="UGHZ01000001">
    <property type="protein sequence ID" value="STP09938.1"/>
    <property type="molecule type" value="Genomic_DNA"/>
</dbReference>
<name>A0A377JQD0_9HELI</name>
<accession>A0A377JQD0</accession>
<proteinExistence type="predicted"/>
<protein>
    <submittedName>
        <fullName evidence="2">Uncharacterized protein</fullName>
    </submittedName>
</protein>
<evidence type="ECO:0000313" key="1">
    <source>
        <dbReference type="EMBL" id="STP08622.1"/>
    </source>
</evidence>